<name>A0A165P6K4_9APHY</name>
<dbReference type="OrthoDB" id="3342934at2759"/>
<proteinExistence type="predicted"/>
<keyword evidence="1" id="KW-0732">Signal</keyword>
<feature type="chain" id="PRO_5007863796" description="Glycopeptide" evidence="1">
    <location>
        <begin position="22"/>
        <end position="155"/>
    </location>
</feature>
<sequence length="155" mass="16000">MSTKMFAAVVSALSALALVAAETHTVNFYNKCGYGTPVLRSQSGDVLSQGESYTSDGALDGAIAYLQTGGCGDNGESCTLVEVTLTNGWSSADISLISPHEFSVASGFGYWNGCDDSGTDCSSADCNEAFHDSDDTTVQVGCSADDVNLAITFCD</sequence>
<reference evidence="2 3" key="1">
    <citation type="journal article" date="2016" name="Mol. Biol. Evol.">
        <title>Comparative Genomics of Early-Diverging Mushroom-Forming Fungi Provides Insights into the Origins of Lignocellulose Decay Capabilities.</title>
        <authorList>
            <person name="Nagy L.G."/>
            <person name="Riley R."/>
            <person name="Tritt A."/>
            <person name="Adam C."/>
            <person name="Daum C."/>
            <person name="Floudas D."/>
            <person name="Sun H."/>
            <person name="Yadav J.S."/>
            <person name="Pangilinan J."/>
            <person name="Larsson K.H."/>
            <person name="Matsuura K."/>
            <person name="Barry K."/>
            <person name="Labutti K."/>
            <person name="Kuo R."/>
            <person name="Ohm R.A."/>
            <person name="Bhattacharya S.S."/>
            <person name="Shirouzu T."/>
            <person name="Yoshinaga Y."/>
            <person name="Martin F.M."/>
            <person name="Grigoriev I.V."/>
            <person name="Hibbett D.S."/>
        </authorList>
    </citation>
    <scope>NUCLEOTIDE SEQUENCE [LARGE SCALE GENOMIC DNA]</scope>
    <source>
        <strain evidence="2 3">L-15889</strain>
    </source>
</reference>
<keyword evidence="3" id="KW-1185">Reference proteome</keyword>
<dbReference type="Proteomes" id="UP000076727">
    <property type="component" value="Unassembled WGS sequence"/>
</dbReference>
<protein>
    <recommendedName>
        <fullName evidence="4">Glycopeptide</fullName>
    </recommendedName>
</protein>
<gene>
    <name evidence="2" type="ORF">DAEQUDRAFT_751520</name>
</gene>
<dbReference type="STRING" id="1314783.A0A165P6K4"/>
<evidence type="ECO:0000313" key="3">
    <source>
        <dbReference type="Proteomes" id="UP000076727"/>
    </source>
</evidence>
<feature type="signal peptide" evidence="1">
    <location>
        <begin position="1"/>
        <end position="21"/>
    </location>
</feature>
<evidence type="ECO:0008006" key="4">
    <source>
        <dbReference type="Google" id="ProtNLM"/>
    </source>
</evidence>
<organism evidence="2 3">
    <name type="scientific">Daedalea quercina L-15889</name>
    <dbReference type="NCBI Taxonomy" id="1314783"/>
    <lineage>
        <taxon>Eukaryota</taxon>
        <taxon>Fungi</taxon>
        <taxon>Dikarya</taxon>
        <taxon>Basidiomycota</taxon>
        <taxon>Agaricomycotina</taxon>
        <taxon>Agaricomycetes</taxon>
        <taxon>Polyporales</taxon>
        <taxon>Fomitopsis</taxon>
    </lineage>
</organism>
<accession>A0A165P6K4</accession>
<evidence type="ECO:0000256" key="1">
    <source>
        <dbReference type="SAM" id="SignalP"/>
    </source>
</evidence>
<dbReference type="AlphaFoldDB" id="A0A165P6K4"/>
<evidence type="ECO:0000313" key="2">
    <source>
        <dbReference type="EMBL" id="KZT67827.1"/>
    </source>
</evidence>
<dbReference type="EMBL" id="KV429072">
    <property type="protein sequence ID" value="KZT67827.1"/>
    <property type="molecule type" value="Genomic_DNA"/>
</dbReference>